<name>A0A059FDI1_9PROT</name>
<dbReference type="EMBL" id="ARYJ01000005">
    <property type="protein sequence ID" value="KCZ88596.1"/>
    <property type="molecule type" value="Genomic_DNA"/>
</dbReference>
<proteinExistence type="predicted"/>
<dbReference type="OrthoDB" id="9806457at2"/>
<dbReference type="PANTHER" id="PTHR46732">
    <property type="entry name" value="ATP-DEPENDENT PROTEASE LA (LON) DOMAIN PROTEIN"/>
    <property type="match status" value="1"/>
</dbReference>
<dbReference type="PANTHER" id="PTHR46732:SF8">
    <property type="entry name" value="ATP-DEPENDENT PROTEASE LA (LON) DOMAIN PROTEIN"/>
    <property type="match status" value="1"/>
</dbReference>
<dbReference type="RefSeq" id="WP_035581412.1">
    <property type="nucleotide sequence ID" value="NZ_ARYJ01000005.1"/>
</dbReference>
<evidence type="ECO:0000313" key="2">
    <source>
        <dbReference type="EMBL" id="KCZ88596.1"/>
    </source>
</evidence>
<dbReference type="SUPFAM" id="SSF88697">
    <property type="entry name" value="PUA domain-like"/>
    <property type="match status" value="1"/>
</dbReference>
<comment type="caution">
    <text evidence="2">The sequence shown here is derived from an EMBL/GenBank/DDBJ whole genome shotgun (WGS) entry which is preliminary data.</text>
</comment>
<gene>
    <name evidence="2" type="ORF">HJA_09514</name>
</gene>
<reference evidence="2 3" key="1">
    <citation type="journal article" date="2014" name="Antonie Van Leeuwenhoek">
        <title>Hyphomonas beringensis sp. nov. and Hyphomonas chukchiensis sp. nov., isolated from surface seawater of the Bering Sea and Chukchi Sea.</title>
        <authorList>
            <person name="Li C."/>
            <person name="Lai Q."/>
            <person name="Li G."/>
            <person name="Dong C."/>
            <person name="Wang J."/>
            <person name="Liao Y."/>
            <person name="Shao Z."/>
        </authorList>
    </citation>
    <scope>NUCLEOTIDE SEQUENCE [LARGE SCALE GENOMIC DNA]</scope>
    <source>
        <strain evidence="2 3">VP2</strain>
    </source>
</reference>
<keyword evidence="3" id="KW-1185">Reference proteome</keyword>
<evidence type="ECO:0000259" key="1">
    <source>
        <dbReference type="PROSITE" id="PS51787"/>
    </source>
</evidence>
<keyword evidence="2" id="KW-0378">Hydrolase</keyword>
<organism evidence="2 3">
    <name type="scientific">Hyphomonas jannaschiana VP2</name>
    <dbReference type="NCBI Taxonomy" id="1280952"/>
    <lineage>
        <taxon>Bacteria</taxon>
        <taxon>Pseudomonadati</taxon>
        <taxon>Pseudomonadota</taxon>
        <taxon>Alphaproteobacteria</taxon>
        <taxon>Hyphomonadales</taxon>
        <taxon>Hyphomonadaceae</taxon>
        <taxon>Hyphomonas</taxon>
    </lineage>
</organism>
<dbReference type="InterPro" id="IPR015947">
    <property type="entry name" value="PUA-like_sf"/>
</dbReference>
<dbReference type="Proteomes" id="UP000024816">
    <property type="component" value="Unassembled WGS sequence"/>
</dbReference>
<dbReference type="InterPro" id="IPR046336">
    <property type="entry name" value="Lon_prtase_N_sf"/>
</dbReference>
<dbReference type="AlphaFoldDB" id="A0A059FDI1"/>
<dbReference type="eggNOG" id="COG2802">
    <property type="taxonomic scope" value="Bacteria"/>
</dbReference>
<protein>
    <submittedName>
        <fullName evidence="2">ATP-dependent La family protease</fullName>
    </submittedName>
</protein>
<dbReference type="SMART" id="SM00464">
    <property type="entry name" value="LON"/>
    <property type="match status" value="1"/>
</dbReference>
<dbReference type="STRING" id="1280952.HJA_09514"/>
<dbReference type="Gene3D" id="2.30.130.40">
    <property type="entry name" value="LON domain-like"/>
    <property type="match status" value="1"/>
</dbReference>
<feature type="domain" description="Lon N-terminal" evidence="1">
    <location>
        <begin position="16"/>
        <end position="207"/>
    </location>
</feature>
<dbReference type="GO" id="GO:0006508">
    <property type="term" value="P:proteolysis"/>
    <property type="evidence" value="ECO:0007669"/>
    <property type="project" value="UniProtKB-KW"/>
</dbReference>
<evidence type="ECO:0000313" key="3">
    <source>
        <dbReference type="Proteomes" id="UP000024816"/>
    </source>
</evidence>
<dbReference type="GO" id="GO:0008233">
    <property type="term" value="F:peptidase activity"/>
    <property type="evidence" value="ECO:0007669"/>
    <property type="project" value="UniProtKB-KW"/>
</dbReference>
<dbReference type="Pfam" id="PF02190">
    <property type="entry name" value="LON_substr_bdg"/>
    <property type="match status" value="1"/>
</dbReference>
<accession>A0A059FDI1</accession>
<keyword evidence="2" id="KW-0645">Protease</keyword>
<sequence>MSIATYHSVDQLPDTLTVFPLPGVVLFPQWHLPLNIFEPRYLNMVDDAMAGNRLIGMIQSIGGTREKPDLIGVGCAGRITSYAETDDGRYLITLAGIARFRVLEELNVRTPYRQVRPNWAPYANDLRPDSEIGLPSREDLVAALRKYVSSHDMKADWQAVEVAPVGSLVQALAAGSPFSVMEKQALLEAPTLKDRADMLITILTMDSAGSGDGTLQ</sequence>
<dbReference type="PROSITE" id="PS51787">
    <property type="entry name" value="LON_N"/>
    <property type="match status" value="1"/>
</dbReference>
<dbReference type="InterPro" id="IPR003111">
    <property type="entry name" value="Lon_prtase_N"/>
</dbReference>
<dbReference type="PATRIC" id="fig|1280952.3.peg.1899"/>